<reference evidence="4" key="1">
    <citation type="submission" date="2016-11" db="UniProtKB">
        <authorList>
            <consortium name="WormBaseParasite"/>
        </authorList>
    </citation>
    <scope>IDENTIFICATION</scope>
</reference>
<dbReference type="SUPFAM" id="SSF53098">
    <property type="entry name" value="Ribonuclease H-like"/>
    <property type="match status" value="1"/>
</dbReference>
<dbReference type="AlphaFoldDB" id="A0A1I8BWJ1"/>
<evidence type="ECO:0000259" key="2">
    <source>
        <dbReference type="PROSITE" id="PS50994"/>
    </source>
</evidence>
<sequence length="463" mass="53578">MSQYEKFFQLYHDLKNSMKYNTVPSKNNYDNIFKYLFTSQVDDSIPFTALTKWRNIYSIREVEEQYLLYHGEKRVIFEEERFDIIHRAHIELSGHGGRDDHFTKFVHLRALQKKEARPIANLLEEIFAHYGPPRVLHTDNGREFENQHIHALCNEWNVKLVHGQPRKSSTQGSVERANQDIENIIMTWESPLQRNDWANNLKIFQLMKNNRFHKSLKKTPYEAVFGRKPHSLPSIISMEDEQIEDEDYMSNFSSEMFDVALENSVEVVTDENRIDANQPEIAARQQKIAAYREYIQEVQMKRAEEMTKATQDRLGQAEVGRTVRVPIDPVDRGKVDPRNILAVVMENNNGYYKLGTESGVLPHKFVRSGFTVAKSDHLGLDDVPTFSVSLRTAAKASSQHEGQGFKHCNCSVMGIGAVVIKKEGCVKVDVIKASLAQTNEFFNYIFFKFCFVIFCFNLSVFLL</sequence>
<dbReference type="PANTHER" id="PTHR37984:SF5">
    <property type="entry name" value="PROTEIN NYNRIN-LIKE"/>
    <property type="match status" value="1"/>
</dbReference>
<evidence type="ECO:0000313" key="3">
    <source>
        <dbReference type="Proteomes" id="UP000095281"/>
    </source>
</evidence>
<keyword evidence="3" id="KW-1185">Reference proteome</keyword>
<evidence type="ECO:0000256" key="1">
    <source>
        <dbReference type="SAM" id="Phobius"/>
    </source>
</evidence>
<dbReference type="InterPro" id="IPR012337">
    <property type="entry name" value="RNaseH-like_sf"/>
</dbReference>
<dbReference type="GO" id="GO:0003676">
    <property type="term" value="F:nucleic acid binding"/>
    <property type="evidence" value="ECO:0007669"/>
    <property type="project" value="InterPro"/>
</dbReference>
<dbReference type="Proteomes" id="UP000095281">
    <property type="component" value="Unplaced"/>
</dbReference>
<dbReference type="InterPro" id="IPR036397">
    <property type="entry name" value="RNaseH_sf"/>
</dbReference>
<dbReference type="WBParaSite" id="MhA1_Contig715.frz3.gene14">
    <property type="protein sequence ID" value="MhA1_Contig715.frz3.gene14"/>
    <property type="gene ID" value="MhA1_Contig715.frz3.gene14"/>
</dbReference>
<dbReference type="GO" id="GO:0015074">
    <property type="term" value="P:DNA integration"/>
    <property type="evidence" value="ECO:0007669"/>
    <property type="project" value="InterPro"/>
</dbReference>
<dbReference type="InterPro" id="IPR001584">
    <property type="entry name" value="Integrase_cat-core"/>
</dbReference>
<accession>A0A1I8BWJ1</accession>
<dbReference type="InterPro" id="IPR050951">
    <property type="entry name" value="Retrovirus_Pol_polyprotein"/>
</dbReference>
<keyword evidence="1" id="KW-1133">Transmembrane helix</keyword>
<protein>
    <submittedName>
        <fullName evidence="4">Integrase catalytic domain-containing protein</fullName>
    </submittedName>
</protein>
<feature type="domain" description="Integrase catalytic" evidence="2">
    <location>
        <begin position="100"/>
        <end position="228"/>
    </location>
</feature>
<keyword evidence="1" id="KW-0812">Transmembrane</keyword>
<evidence type="ECO:0000313" key="4">
    <source>
        <dbReference type="WBParaSite" id="MhA1_Contig715.frz3.gene14"/>
    </source>
</evidence>
<dbReference type="PROSITE" id="PS50994">
    <property type="entry name" value="INTEGRASE"/>
    <property type="match status" value="1"/>
</dbReference>
<proteinExistence type="predicted"/>
<dbReference type="PANTHER" id="PTHR37984">
    <property type="entry name" value="PROTEIN CBG26694"/>
    <property type="match status" value="1"/>
</dbReference>
<organism evidence="3 4">
    <name type="scientific">Meloidogyne hapla</name>
    <name type="common">Root-knot nematode worm</name>
    <dbReference type="NCBI Taxonomy" id="6305"/>
    <lineage>
        <taxon>Eukaryota</taxon>
        <taxon>Metazoa</taxon>
        <taxon>Ecdysozoa</taxon>
        <taxon>Nematoda</taxon>
        <taxon>Chromadorea</taxon>
        <taxon>Rhabditida</taxon>
        <taxon>Tylenchina</taxon>
        <taxon>Tylenchomorpha</taxon>
        <taxon>Tylenchoidea</taxon>
        <taxon>Meloidogynidae</taxon>
        <taxon>Meloidogyninae</taxon>
        <taxon>Meloidogyne</taxon>
    </lineage>
</organism>
<dbReference type="Gene3D" id="3.30.420.10">
    <property type="entry name" value="Ribonuclease H-like superfamily/Ribonuclease H"/>
    <property type="match status" value="1"/>
</dbReference>
<dbReference type="OMA" id="RNDWANN"/>
<dbReference type="Pfam" id="PF00665">
    <property type="entry name" value="rve"/>
    <property type="match status" value="1"/>
</dbReference>
<name>A0A1I8BWJ1_MELHA</name>
<feature type="transmembrane region" description="Helical" evidence="1">
    <location>
        <begin position="441"/>
        <end position="462"/>
    </location>
</feature>
<keyword evidence="1" id="KW-0472">Membrane</keyword>